<evidence type="ECO:0000256" key="2">
    <source>
        <dbReference type="SAM" id="Phobius"/>
    </source>
</evidence>
<dbReference type="EMBL" id="SUMB01000001">
    <property type="protein sequence ID" value="TJZ58746.1"/>
    <property type="molecule type" value="Genomic_DNA"/>
</dbReference>
<feature type="signal peptide" evidence="3">
    <location>
        <begin position="1"/>
        <end position="28"/>
    </location>
</feature>
<protein>
    <submittedName>
        <fullName evidence="5">TQXA domain-containing protein</fullName>
    </submittedName>
</protein>
<proteinExistence type="predicted"/>
<feature type="domain" description="Thioester" evidence="4">
    <location>
        <begin position="80"/>
        <end position="179"/>
    </location>
</feature>
<feature type="compositionally biased region" description="Low complexity" evidence="1">
    <location>
        <begin position="185"/>
        <end position="194"/>
    </location>
</feature>
<comment type="caution">
    <text evidence="5">The sequence shown here is derived from an EMBL/GenBank/DDBJ whole genome shotgun (WGS) entry which is preliminary data.</text>
</comment>
<dbReference type="NCBIfam" id="TIGR03934">
    <property type="entry name" value="TQXA_dom"/>
    <property type="match status" value="1"/>
</dbReference>
<keyword evidence="2" id="KW-0812">Transmembrane</keyword>
<evidence type="ECO:0000256" key="1">
    <source>
        <dbReference type="SAM" id="MobiDB-lite"/>
    </source>
</evidence>
<evidence type="ECO:0000256" key="3">
    <source>
        <dbReference type="SAM" id="SignalP"/>
    </source>
</evidence>
<reference evidence="5 6" key="1">
    <citation type="submission" date="2019-04" db="EMBL/GenBank/DDBJ databases">
        <title>Streptomyces piniterrae sp. nov., a heliquinomycin-producing actinomycete isolated from rhizosphere soil of Pinus yunnanensis.</title>
        <authorList>
            <person name="Zhuang X."/>
            <person name="Zhao J."/>
        </authorList>
    </citation>
    <scope>NUCLEOTIDE SEQUENCE [LARGE SCALE GENOMIC DNA]</scope>
    <source>
        <strain evidence="6">jys28</strain>
    </source>
</reference>
<keyword evidence="3" id="KW-0732">Signal</keyword>
<dbReference type="Gene3D" id="1.10.150.480">
    <property type="match status" value="1"/>
</dbReference>
<name>A0A4U0NVH3_9ACTN</name>
<evidence type="ECO:0000313" key="6">
    <source>
        <dbReference type="Proteomes" id="UP000308697"/>
    </source>
</evidence>
<sequence length="385" mass="40005">MRVSTMSGVVFAAALLATSGVTSSGIAAAEPTKTAAGDSATVATLGRFLHSDTIDVPGADGGPREGGTMTLRLRGEPLEVYCVDFHHPTHTGVRYSETDWKKTTLSGNRDAGKIAWILNHSYPGTTIHRIASTTGIRGLTADAAAAATQAAIWHFSDKVDARPRNPSAARLTDWLESHATKLAEPRPSLRLSPSHSAGKPGEKIGPITLTTSAAEVRLRTSAPSGVQVVDEHGAPVSTASDGDKLFISANSTNSVNSENSANSANSENSTAVRNAKLAATATVKVPVGRAFTAQDAATQTMILAGSAPVSLAAEATVEWIPPREALSSPAARHHSPAAAPHLAQTGSSATPLFAITASLFVAMGGAMVFFCCRGRLPFRRCARRR</sequence>
<keyword evidence="2" id="KW-1133">Transmembrane helix</keyword>
<dbReference type="AlphaFoldDB" id="A0A4U0NVH3"/>
<feature type="region of interest" description="Disordered" evidence="1">
    <location>
        <begin position="184"/>
        <end position="205"/>
    </location>
</feature>
<dbReference type="InterPro" id="IPR023849">
    <property type="entry name" value="TQXA_dom"/>
</dbReference>
<feature type="region of interest" description="Disordered" evidence="1">
    <location>
        <begin position="222"/>
        <end position="242"/>
    </location>
</feature>
<dbReference type="Proteomes" id="UP000308697">
    <property type="component" value="Unassembled WGS sequence"/>
</dbReference>
<organism evidence="5 6">
    <name type="scientific">Streptomyces piniterrae</name>
    <dbReference type="NCBI Taxonomy" id="2571125"/>
    <lineage>
        <taxon>Bacteria</taxon>
        <taxon>Bacillati</taxon>
        <taxon>Actinomycetota</taxon>
        <taxon>Actinomycetes</taxon>
        <taxon>Kitasatosporales</taxon>
        <taxon>Streptomycetaceae</taxon>
        <taxon>Streptomyces</taxon>
    </lineage>
</organism>
<feature type="chain" id="PRO_5038808793" evidence="3">
    <location>
        <begin position="29"/>
        <end position="385"/>
    </location>
</feature>
<keyword evidence="6" id="KW-1185">Reference proteome</keyword>
<feature type="transmembrane region" description="Helical" evidence="2">
    <location>
        <begin position="352"/>
        <end position="376"/>
    </location>
</feature>
<dbReference type="InterPro" id="IPR013552">
    <property type="entry name" value="Thioester_dom"/>
</dbReference>
<evidence type="ECO:0000313" key="5">
    <source>
        <dbReference type="EMBL" id="TJZ58746.1"/>
    </source>
</evidence>
<accession>A0A4U0NVH3</accession>
<gene>
    <name evidence="5" type="ORF">FCH28_00800</name>
</gene>
<evidence type="ECO:0000259" key="4">
    <source>
        <dbReference type="Pfam" id="PF08341"/>
    </source>
</evidence>
<dbReference type="Pfam" id="PF08341">
    <property type="entry name" value="TED"/>
    <property type="match status" value="1"/>
</dbReference>
<dbReference type="OrthoDB" id="2676146at2"/>
<keyword evidence="2" id="KW-0472">Membrane</keyword>